<feature type="domain" description="C2H2-type" evidence="6">
    <location>
        <begin position="218"/>
        <end position="245"/>
    </location>
</feature>
<reference evidence="7" key="1">
    <citation type="submission" date="2020-11" db="EMBL/GenBank/DDBJ databases">
        <authorList>
            <person name="Tran Van P."/>
        </authorList>
    </citation>
    <scope>NUCLEOTIDE SEQUENCE</scope>
</reference>
<sequence length="568" mass="65749">MINARRIATKVAYIEKELLELDGLLNGRFNCPQCALSLPRIFAKHLAAAHGIKITHRIDAFLKPRSELMEDDAVQDVDVDLTLSKLVNWDDKETEKRNILKIVSVLEKGLPELSLESQLELQHEDEEAPAVVLDDEVSKSLTVMEKFVEEVNEFYTDCEERDWIFIPEDEVGESMSAREEDDALAWFDFVQKTQQSIKNQRLTDPKIRKRMIPLKERYTCEVCNLKFSKRSILLRHVLQHAKEGIFRCSRCCSLAEMQPGKDECDSCRVERRMDRQMIETFNETEGFVMSRLPRRRKYYARFPCAMCGRKFPSKPSLMLHEETHTTGRVVYECERCKAVYPSAEDRDIHQQVHEGEVDFYCCQLCKKQFSKRANYLRHVDIHNGVRYSCKQCNRSYTQEYQLKCHERKHSGEPKFRCKVCNRTFAEPSSYCRHKKIHEVTSRRLPTEHSENAFDPLAEAVQDIITPINTKSDSLKKQLFYQRLNMHKRKSNEVEVILCKAVENGTGRPTLVANAFKAEPTGIPGYTSLTNSVLVEGSGSSPRGFSETVLEPMTLKMRPKTRLFPSLLA</sequence>
<keyword evidence="2" id="KW-0677">Repeat</keyword>
<dbReference type="OrthoDB" id="6360193at2759"/>
<dbReference type="PROSITE" id="PS00028">
    <property type="entry name" value="ZINC_FINGER_C2H2_1"/>
    <property type="match status" value="6"/>
</dbReference>
<name>A0A7R9BFE6_9CRUS</name>
<dbReference type="GO" id="GO:0005634">
    <property type="term" value="C:nucleus"/>
    <property type="evidence" value="ECO:0007669"/>
    <property type="project" value="TreeGrafter"/>
</dbReference>
<dbReference type="GO" id="GO:0000981">
    <property type="term" value="F:DNA-binding transcription factor activity, RNA polymerase II-specific"/>
    <property type="evidence" value="ECO:0007669"/>
    <property type="project" value="TreeGrafter"/>
</dbReference>
<keyword evidence="4" id="KW-0862">Zinc</keyword>
<feature type="domain" description="C2H2-type" evidence="6">
    <location>
        <begin position="360"/>
        <end position="387"/>
    </location>
</feature>
<dbReference type="Pfam" id="PF00096">
    <property type="entry name" value="zf-C2H2"/>
    <property type="match status" value="2"/>
</dbReference>
<dbReference type="GO" id="GO:0000977">
    <property type="term" value="F:RNA polymerase II transcription regulatory region sequence-specific DNA binding"/>
    <property type="evidence" value="ECO:0007669"/>
    <property type="project" value="TreeGrafter"/>
</dbReference>
<proteinExistence type="predicted"/>
<evidence type="ECO:0000256" key="4">
    <source>
        <dbReference type="ARBA" id="ARBA00022833"/>
    </source>
</evidence>
<evidence type="ECO:0000256" key="1">
    <source>
        <dbReference type="ARBA" id="ARBA00022723"/>
    </source>
</evidence>
<evidence type="ECO:0000256" key="5">
    <source>
        <dbReference type="PROSITE-ProRule" id="PRU00042"/>
    </source>
</evidence>
<dbReference type="Proteomes" id="UP000678499">
    <property type="component" value="Unassembled WGS sequence"/>
</dbReference>
<dbReference type="SUPFAM" id="SSF57667">
    <property type="entry name" value="beta-beta-alpha zinc fingers"/>
    <property type="match status" value="4"/>
</dbReference>
<evidence type="ECO:0000313" key="7">
    <source>
        <dbReference type="EMBL" id="CAD7274262.1"/>
    </source>
</evidence>
<dbReference type="SMART" id="SM00355">
    <property type="entry name" value="ZnF_C2H2"/>
    <property type="match status" value="7"/>
</dbReference>
<dbReference type="EMBL" id="CAJPEX010000228">
    <property type="protein sequence ID" value="CAG0914414.1"/>
    <property type="molecule type" value="Genomic_DNA"/>
</dbReference>
<dbReference type="PANTHER" id="PTHR24409">
    <property type="entry name" value="ZINC FINGER PROTEIN 142"/>
    <property type="match status" value="1"/>
</dbReference>
<dbReference type="AlphaFoldDB" id="A0A7R9BFE6"/>
<evidence type="ECO:0000256" key="2">
    <source>
        <dbReference type="ARBA" id="ARBA00022737"/>
    </source>
</evidence>
<dbReference type="InterPro" id="IPR036236">
    <property type="entry name" value="Znf_C2H2_sf"/>
</dbReference>
<protein>
    <recommendedName>
        <fullName evidence="6">C2H2-type domain-containing protein</fullName>
    </recommendedName>
</protein>
<keyword evidence="1" id="KW-0479">Metal-binding</keyword>
<dbReference type="EMBL" id="OA882265">
    <property type="protein sequence ID" value="CAD7274262.1"/>
    <property type="molecule type" value="Genomic_DNA"/>
</dbReference>
<evidence type="ECO:0000256" key="3">
    <source>
        <dbReference type="ARBA" id="ARBA00022771"/>
    </source>
</evidence>
<evidence type="ECO:0000313" key="8">
    <source>
        <dbReference type="Proteomes" id="UP000678499"/>
    </source>
</evidence>
<feature type="domain" description="C2H2-type" evidence="6">
    <location>
        <begin position="415"/>
        <end position="437"/>
    </location>
</feature>
<dbReference type="GO" id="GO:0008270">
    <property type="term" value="F:zinc ion binding"/>
    <property type="evidence" value="ECO:0007669"/>
    <property type="project" value="UniProtKB-KW"/>
</dbReference>
<feature type="domain" description="C2H2-type" evidence="6">
    <location>
        <begin position="387"/>
        <end position="414"/>
    </location>
</feature>
<organism evidence="7">
    <name type="scientific">Notodromas monacha</name>
    <dbReference type="NCBI Taxonomy" id="399045"/>
    <lineage>
        <taxon>Eukaryota</taxon>
        <taxon>Metazoa</taxon>
        <taxon>Ecdysozoa</taxon>
        <taxon>Arthropoda</taxon>
        <taxon>Crustacea</taxon>
        <taxon>Oligostraca</taxon>
        <taxon>Ostracoda</taxon>
        <taxon>Podocopa</taxon>
        <taxon>Podocopida</taxon>
        <taxon>Cypridocopina</taxon>
        <taxon>Cypridoidea</taxon>
        <taxon>Cyprididae</taxon>
        <taxon>Notodromas</taxon>
    </lineage>
</organism>
<accession>A0A7R9BFE6</accession>
<dbReference type="InterPro" id="IPR013087">
    <property type="entry name" value="Znf_C2H2_type"/>
</dbReference>
<dbReference type="PANTHER" id="PTHR24409:SF295">
    <property type="entry name" value="AZ2-RELATED"/>
    <property type="match status" value="1"/>
</dbReference>
<keyword evidence="3 5" id="KW-0863">Zinc-finger</keyword>
<dbReference type="PROSITE" id="PS50157">
    <property type="entry name" value="ZINC_FINGER_C2H2_2"/>
    <property type="match status" value="6"/>
</dbReference>
<feature type="domain" description="C2H2-type" evidence="6">
    <location>
        <begin position="302"/>
        <end position="329"/>
    </location>
</feature>
<keyword evidence="8" id="KW-1185">Reference proteome</keyword>
<dbReference type="Gene3D" id="3.30.160.60">
    <property type="entry name" value="Classic Zinc Finger"/>
    <property type="match status" value="5"/>
</dbReference>
<evidence type="ECO:0000259" key="6">
    <source>
        <dbReference type="PROSITE" id="PS50157"/>
    </source>
</evidence>
<feature type="domain" description="C2H2-type" evidence="6">
    <location>
        <begin position="331"/>
        <end position="358"/>
    </location>
</feature>
<gene>
    <name evidence="7" type="ORF">NMOB1V02_LOCUS2110</name>
</gene>